<dbReference type="FunFam" id="3.40.640.10:FF:000027">
    <property type="entry name" value="Serine--pyruvate aminotransferase, mitochondrial"/>
    <property type="match status" value="1"/>
</dbReference>
<dbReference type="GO" id="GO:0004760">
    <property type="term" value="F:L-serine-pyruvate transaminase activity"/>
    <property type="evidence" value="ECO:0007669"/>
    <property type="project" value="TreeGrafter"/>
</dbReference>
<evidence type="ECO:0000313" key="10">
    <source>
        <dbReference type="EMBL" id="ORY87904.1"/>
    </source>
</evidence>
<dbReference type="SUPFAM" id="SSF53383">
    <property type="entry name" value="PLP-dependent transferases"/>
    <property type="match status" value="1"/>
</dbReference>
<evidence type="ECO:0000313" key="11">
    <source>
        <dbReference type="Proteomes" id="UP000193685"/>
    </source>
</evidence>
<dbReference type="OrthoDB" id="7403325at2759"/>
<name>A0A1Y2FX78_PROLT</name>
<feature type="domain" description="Aminotransferase class V" evidence="9">
    <location>
        <begin position="28"/>
        <end position="339"/>
    </location>
</feature>
<dbReference type="InterPro" id="IPR024169">
    <property type="entry name" value="SP_NH2Trfase/AEP_transaminase"/>
</dbReference>
<dbReference type="Proteomes" id="UP000193685">
    <property type="component" value="Unassembled WGS sequence"/>
</dbReference>
<keyword evidence="4" id="KW-0032">Aminotransferase</keyword>
<dbReference type="InterPro" id="IPR000192">
    <property type="entry name" value="Aminotrans_V_dom"/>
</dbReference>
<dbReference type="GeneID" id="63785065"/>
<evidence type="ECO:0000256" key="1">
    <source>
        <dbReference type="ARBA" id="ARBA00001933"/>
    </source>
</evidence>
<evidence type="ECO:0000256" key="5">
    <source>
        <dbReference type="ARBA" id="ARBA00022679"/>
    </source>
</evidence>
<accession>A0A1Y2FX78</accession>
<comment type="cofactor">
    <cofactor evidence="1 8">
        <name>pyridoxal 5'-phosphate</name>
        <dbReference type="ChEBI" id="CHEBI:597326"/>
    </cofactor>
</comment>
<organism evidence="10 11">
    <name type="scientific">Protomyces lactucae-debilis</name>
    <dbReference type="NCBI Taxonomy" id="2754530"/>
    <lineage>
        <taxon>Eukaryota</taxon>
        <taxon>Fungi</taxon>
        <taxon>Dikarya</taxon>
        <taxon>Ascomycota</taxon>
        <taxon>Taphrinomycotina</taxon>
        <taxon>Taphrinomycetes</taxon>
        <taxon>Taphrinales</taxon>
        <taxon>Protomycetaceae</taxon>
        <taxon>Protomyces</taxon>
    </lineage>
</organism>
<dbReference type="EMBL" id="MCFI01000001">
    <property type="protein sequence ID" value="ORY87904.1"/>
    <property type="molecule type" value="Genomic_DNA"/>
</dbReference>
<dbReference type="PIRSF" id="PIRSF000524">
    <property type="entry name" value="SPT"/>
    <property type="match status" value="1"/>
</dbReference>
<comment type="caution">
    <text evidence="10">The sequence shown here is derived from an EMBL/GenBank/DDBJ whole genome shotgun (WGS) entry which is preliminary data.</text>
</comment>
<dbReference type="OMA" id="YEWDTPA"/>
<dbReference type="Gene3D" id="3.90.1150.10">
    <property type="entry name" value="Aspartate Aminotransferase, domain 1"/>
    <property type="match status" value="1"/>
</dbReference>
<dbReference type="InterPro" id="IPR015424">
    <property type="entry name" value="PyrdxlP-dep_Trfase"/>
</dbReference>
<evidence type="ECO:0000256" key="8">
    <source>
        <dbReference type="PIRSR" id="PIRSR000524-50"/>
    </source>
</evidence>
<keyword evidence="5 10" id="KW-0808">Transferase</keyword>
<dbReference type="GO" id="GO:0005777">
    <property type="term" value="C:peroxisome"/>
    <property type="evidence" value="ECO:0007669"/>
    <property type="project" value="TreeGrafter"/>
</dbReference>
<keyword evidence="6 8" id="KW-0663">Pyridoxal phosphate</keyword>
<dbReference type="FunFam" id="3.90.1150.10:FF:000049">
    <property type="entry name" value="Alanine-glyoxylate aminotransferase 1"/>
    <property type="match status" value="1"/>
</dbReference>
<protein>
    <recommendedName>
        <fullName evidence="3">alanine--glyoxylate transaminase</fullName>
        <ecNumber evidence="3">2.6.1.44</ecNumber>
    </recommendedName>
</protein>
<dbReference type="Pfam" id="PF00266">
    <property type="entry name" value="Aminotran_5"/>
    <property type="match status" value="1"/>
</dbReference>
<evidence type="ECO:0000256" key="3">
    <source>
        <dbReference type="ARBA" id="ARBA00013049"/>
    </source>
</evidence>
<keyword evidence="11" id="KW-1185">Reference proteome</keyword>
<dbReference type="AlphaFoldDB" id="A0A1Y2FX78"/>
<dbReference type="STRING" id="56484.A0A1Y2FX78"/>
<dbReference type="GO" id="GO:0008453">
    <property type="term" value="F:alanine-glyoxylate transaminase activity"/>
    <property type="evidence" value="ECO:0007669"/>
    <property type="project" value="UniProtKB-EC"/>
</dbReference>
<evidence type="ECO:0000259" key="9">
    <source>
        <dbReference type="Pfam" id="PF00266"/>
    </source>
</evidence>
<evidence type="ECO:0000256" key="6">
    <source>
        <dbReference type="ARBA" id="ARBA00022898"/>
    </source>
</evidence>
<evidence type="ECO:0000256" key="2">
    <source>
        <dbReference type="ARBA" id="ARBA00009236"/>
    </source>
</evidence>
<comment type="similarity">
    <text evidence="2">Belongs to the class-V pyridoxal-phosphate-dependent aminotransferase family.</text>
</comment>
<evidence type="ECO:0000256" key="7">
    <source>
        <dbReference type="PIRSR" id="PIRSR000524-1"/>
    </source>
</evidence>
<proteinExistence type="inferred from homology"/>
<dbReference type="PANTHER" id="PTHR21152">
    <property type="entry name" value="AMINOTRANSFERASE CLASS V"/>
    <property type="match status" value="1"/>
</dbReference>
<gene>
    <name evidence="10" type="ORF">BCR37DRAFT_375864</name>
</gene>
<sequence>MADKHALLMIPGPIEFSDNVLKAMSHPSVSHVAPAFAKVFGENLTLLRQIFLTTAPDSQPFVVSGSGTMGWDFVAANMVEPGEHVLVLHTGYFADSFAECFECYGVQPTQLKAPIGSRPSLEEIEKALQQKKYKMITITHTDTSTGVLSDVKGVSALVKRVSPDTLICVDGVCSIACEELRFDEWGVDVALTASQKALGTPAGLCVLMVSGRGMQAYQTRKTPPATYFASFKRWLPIMQAYEQQTAKYFATPAVQLVYALNASLKEILQESMDTRFKQHADASDYVKAELTKMGLKQLAVDPAFAAHGMTAVYTPNNMPVSEWMPKLASKGVVFAGGLHKEIATKYFRIGHMGVSVLDKSRGDLETALTAIREALKEIGYSA</sequence>
<feature type="binding site" evidence="7">
    <location>
        <position position="348"/>
    </location>
    <ligand>
        <name>substrate</name>
    </ligand>
</feature>
<dbReference type="EC" id="2.6.1.44" evidence="3"/>
<evidence type="ECO:0000256" key="4">
    <source>
        <dbReference type="ARBA" id="ARBA00022576"/>
    </source>
</evidence>
<dbReference type="Gene3D" id="3.40.640.10">
    <property type="entry name" value="Type I PLP-dependent aspartate aminotransferase-like (Major domain)"/>
    <property type="match status" value="1"/>
</dbReference>
<dbReference type="InterPro" id="IPR015421">
    <property type="entry name" value="PyrdxlP-dep_Trfase_major"/>
</dbReference>
<dbReference type="PANTHER" id="PTHR21152:SF24">
    <property type="entry name" value="ALANINE--GLYOXYLATE AMINOTRANSFERASE 1"/>
    <property type="match status" value="1"/>
</dbReference>
<dbReference type="InterPro" id="IPR015422">
    <property type="entry name" value="PyrdxlP-dep_Trfase_small"/>
</dbReference>
<reference evidence="10 11" key="1">
    <citation type="submission" date="2016-07" db="EMBL/GenBank/DDBJ databases">
        <title>Pervasive Adenine N6-methylation of Active Genes in Fungi.</title>
        <authorList>
            <consortium name="DOE Joint Genome Institute"/>
            <person name="Mondo S.J."/>
            <person name="Dannebaum R.O."/>
            <person name="Kuo R.C."/>
            <person name="Labutti K."/>
            <person name="Haridas S."/>
            <person name="Kuo A."/>
            <person name="Salamov A."/>
            <person name="Ahrendt S.R."/>
            <person name="Lipzen A."/>
            <person name="Sullivan W."/>
            <person name="Andreopoulos W.B."/>
            <person name="Clum A."/>
            <person name="Lindquist E."/>
            <person name="Daum C."/>
            <person name="Ramamoorthy G.K."/>
            <person name="Gryganskyi A."/>
            <person name="Culley D."/>
            <person name="Magnuson J.K."/>
            <person name="James T.Y."/>
            <person name="O'Malley M.A."/>
            <person name="Stajich J.E."/>
            <person name="Spatafora J.W."/>
            <person name="Visel A."/>
            <person name="Grigoriev I.V."/>
        </authorList>
    </citation>
    <scope>NUCLEOTIDE SEQUENCE [LARGE SCALE GENOMIC DNA]</scope>
    <source>
        <strain evidence="10 11">12-1054</strain>
    </source>
</reference>
<dbReference type="RefSeq" id="XP_040728399.1">
    <property type="nucleotide sequence ID" value="XM_040868466.1"/>
</dbReference>
<feature type="modified residue" description="N6-(pyridoxal phosphate)lysine" evidence="8">
    <location>
        <position position="196"/>
    </location>
</feature>
<dbReference type="GO" id="GO:0019265">
    <property type="term" value="P:glycine biosynthetic process, by transamination of glyoxylate"/>
    <property type="evidence" value="ECO:0007669"/>
    <property type="project" value="TreeGrafter"/>
</dbReference>